<keyword evidence="7" id="KW-0472">Membrane</keyword>
<proteinExistence type="predicted"/>
<dbReference type="Pfam" id="PF00005">
    <property type="entry name" value="ABC_tran"/>
    <property type="match status" value="1"/>
</dbReference>
<protein>
    <submittedName>
        <fullName evidence="9">ATP-binding cassette domain-containing protein</fullName>
    </submittedName>
</protein>
<name>A0A839IP31_9GAMM</name>
<keyword evidence="4" id="KW-0547">Nucleotide-binding</keyword>
<accession>A0A839IP31</accession>
<evidence type="ECO:0000256" key="6">
    <source>
        <dbReference type="ARBA" id="ARBA00022967"/>
    </source>
</evidence>
<dbReference type="EMBL" id="JACJFM010000006">
    <property type="protein sequence ID" value="MBB1486272.1"/>
    <property type="molecule type" value="Genomic_DNA"/>
</dbReference>
<dbReference type="InterPro" id="IPR027417">
    <property type="entry name" value="P-loop_NTPase"/>
</dbReference>
<evidence type="ECO:0000256" key="4">
    <source>
        <dbReference type="ARBA" id="ARBA00022741"/>
    </source>
</evidence>
<dbReference type="GO" id="GO:0005524">
    <property type="term" value="F:ATP binding"/>
    <property type="evidence" value="ECO:0007669"/>
    <property type="project" value="UniProtKB-KW"/>
</dbReference>
<keyword evidence="10" id="KW-1185">Reference proteome</keyword>
<evidence type="ECO:0000313" key="10">
    <source>
        <dbReference type="Proteomes" id="UP000565262"/>
    </source>
</evidence>
<evidence type="ECO:0000256" key="2">
    <source>
        <dbReference type="ARBA" id="ARBA00022475"/>
    </source>
</evidence>
<dbReference type="PANTHER" id="PTHR42781:SF1">
    <property type="entry name" value="THIAMINE IMPORT ATP-BINDING PROTEIN THIQ"/>
    <property type="match status" value="1"/>
</dbReference>
<dbReference type="PROSITE" id="PS00211">
    <property type="entry name" value="ABC_TRANSPORTER_1"/>
    <property type="match status" value="1"/>
</dbReference>
<dbReference type="InterPro" id="IPR003439">
    <property type="entry name" value="ABC_transporter-like_ATP-bd"/>
</dbReference>
<comment type="caution">
    <text evidence="9">The sequence shown here is derived from an EMBL/GenBank/DDBJ whole genome shotgun (WGS) entry which is preliminary data.</text>
</comment>
<dbReference type="SUPFAM" id="SSF52540">
    <property type="entry name" value="P-loop containing nucleoside triphosphate hydrolases"/>
    <property type="match status" value="1"/>
</dbReference>
<reference evidence="9 10" key="1">
    <citation type="submission" date="2020-08" db="EMBL/GenBank/DDBJ databases">
        <title>Oceanospirillum sp. nov. isolated from marine sediment.</title>
        <authorList>
            <person name="Ji X."/>
        </authorList>
    </citation>
    <scope>NUCLEOTIDE SEQUENCE [LARGE SCALE GENOMIC DNA]</scope>
    <source>
        <strain evidence="9 10">D5</strain>
    </source>
</reference>
<evidence type="ECO:0000256" key="5">
    <source>
        <dbReference type="ARBA" id="ARBA00022840"/>
    </source>
</evidence>
<dbReference type="InterPro" id="IPR017871">
    <property type="entry name" value="ABC_transporter-like_CS"/>
</dbReference>
<dbReference type="Proteomes" id="UP000565262">
    <property type="component" value="Unassembled WGS sequence"/>
</dbReference>
<keyword evidence="6" id="KW-1278">Translocase</keyword>
<keyword evidence="1" id="KW-0813">Transport</keyword>
<evidence type="ECO:0000256" key="1">
    <source>
        <dbReference type="ARBA" id="ARBA00022448"/>
    </source>
</evidence>
<dbReference type="InterPro" id="IPR003593">
    <property type="entry name" value="AAA+_ATPase"/>
</dbReference>
<feature type="domain" description="ABC transporter" evidence="8">
    <location>
        <begin position="1"/>
        <end position="206"/>
    </location>
</feature>
<sequence>MSEGLLINRLIVNYGVSDLHYQLNVEPGECLAIQGESGVGKTTLLYVIAGFQAACQGEVLWQGRDILMLQADQRPVSMLFQEYNLFEHLTVWQNLILGFHDSVPEQALRQAAEQLLVAEQLNKLPGELSGGQRQRIGLIRTLLRPEPLILLDEPFAELDAKTRQLAAQWVREVALKENKTLLLVTHHQEDVEIVADRKWVLTGESF</sequence>
<gene>
    <name evidence="9" type="ORF">H4O21_06590</name>
</gene>
<dbReference type="InterPro" id="IPR050093">
    <property type="entry name" value="ABC_SmlMolc_Importer"/>
</dbReference>
<evidence type="ECO:0000259" key="8">
    <source>
        <dbReference type="PROSITE" id="PS50893"/>
    </source>
</evidence>
<keyword evidence="2" id="KW-1003">Cell membrane</keyword>
<dbReference type="SMART" id="SM00382">
    <property type="entry name" value="AAA"/>
    <property type="match status" value="1"/>
</dbReference>
<evidence type="ECO:0000256" key="3">
    <source>
        <dbReference type="ARBA" id="ARBA00022519"/>
    </source>
</evidence>
<dbReference type="AlphaFoldDB" id="A0A839IP31"/>
<keyword evidence="5 9" id="KW-0067">ATP-binding</keyword>
<organism evidence="9 10">
    <name type="scientific">Oceanospirillum sediminis</name>
    <dbReference type="NCBI Taxonomy" id="2760088"/>
    <lineage>
        <taxon>Bacteria</taxon>
        <taxon>Pseudomonadati</taxon>
        <taxon>Pseudomonadota</taxon>
        <taxon>Gammaproteobacteria</taxon>
        <taxon>Oceanospirillales</taxon>
        <taxon>Oceanospirillaceae</taxon>
        <taxon>Oceanospirillum</taxon>
    </lineage>
</organism>
<dbReference type="GO" id="GO:0016887">
    <property type="term" value="F:ATP hydrolysis activity"/>
    <property type="evidence" value="ECO:0007669"/>
    <property type="project" value="InterPro"/>
</dbReference>
<evidence type="ECO:0000256" key="7">
    <source>
        <dbReference type="ARBA" id="ARBA00023136"/>
    </source>
</evidence>
<dbReference type="PROSITE" id="PS50893">
    <property type="entry name" value="ABC_TRANSPORTER_2"/>
    <property type="match status" value="1"/>
</dbReference>
<keyword evidence="3" id="KW-0997">Cell inner membrane</keyword>
<dbReference type="Gene3D" id="3.40.50.300">
    <property type="entry name" value="P-loop containing nucleotide triphosphate hydrolases"/>
    <property type="match status" value="1"/>
</dbReference>
<dbReference type="PANTHER" id="PTHR42781">
    <property type="entry name" value="SPERMIDINE/PUTRESCINE IMPORT ATP-BINDING PROTEIN POTA"/>
    <property type="match status" value="1"/>
</dbReference>
<evidence type="ECO:0000313" key="9">
    <source>
        <dbReference type="EMBL" id="MBB1486272.1"/>
    </source>
</evidence>